<evidence type="ECO:0000313" key="3">
    <source>
        <dbReference type="Proteomes" id="UP000076842"/>
    </source>
</evidence>
<keyword evidence="3" id="KW-1185">Reference proteome</keyword>
<accession>A0A165C1G0</accession>
<name>A0A165C1G0_9BASI</name>
<feature type="region of interest" description="Disordered" evidence="1">
    <location>
        <begin position="42"/>
        <end position="74"/>
    </location>
</feature>
<proteinExistence type="predicted"/>
<protein>
    <submittedName>
        <fullName evidence="2">Uncharacterized protein</fullName>
    </submittedName>
</protein>
<dbReference type="EMBL" id="KV424236">
    <property type="protein sequence ID" value="KZT50098.1"/>
    <property type="molecule type" value="Genomic_DNA"/>
</dbReference>
<dbReference type="Proteomes" id="UP000076842">
    <property type="component" value="Unassembled WGS sequence"/>
</dbReference>
<reference evidence="2 3" key="1">
    <citation type="journal article" date="2016" name="Mol. Biol. Evol.">
        <title>Comparative Genomics of Early-Diverging Mushroom-Forming Fungi Provides Insights into the Origins of Lignocellulose Decay Capabilities.</title>
        <authorList>
            <person name="Nagy L.G."/>
            <person name="Riley R."/>
            <person name="Tritt A."/>
            <person name="Adam C."/>
            <person name="Daum C."/>
            <person name="Floudas D."/>
            <person name="Sun H."/>
            <person name="Yadav J.S."/>
            <person name="Pangilinan J."/>
            <person name="Larsson K.H."/>
            <person name="Matsuura K."/>
            <person name="Barry K."/>
            <person name="Labutti K."/>
            <person name="Kuo R."/>
            <person name="Ohm R.A."/>
            <person name="Bhattacharya S.S."/>
            <person name="Shirouzu T."/>
            <person name="Yoshinaga Y."/>
            <person name="Martin F.M."/>
            <person name="Grigoriev I.V."/>
            <person name="Hibbett D.S."/>
        </authorList>
    </citation>
    <scope>NUCLEOTIDE SEQUENCE [LARGE SCALE GENOMIC DNA]</scope>
    <source>
        <strain evidence="2 3">HHB12733</strain>
    </source>
</reference>
<dbReference type="Gene3D" id="3.80.10.10">
    <property type="entry name" value="Ribonuclease Inhibitor"/>
    <property type="match status" value="1"/>
</dbReference>
<gene>
    <name evidence="2" type="ORF">CALCODRAFT_559247</name>
</gene>
<sequence>MARVSKGLHAQAARVLWEQCDARMLIALGGHPAPAAGRPSVACHGEASLEGGEGTNVQGMDSTRTSRRGRARRPEERTVVYASYVREVLVASDLSADMKRALESSLKTLVRRGVTFPMLESVNWGPAANGPGRGVTLGHLFGGEHVRAVHLGVEEEHPSGGHRRIQGHAQGSVTPGDPQLEGIQYATICLDSWPASTWPRVWSWASLTSLSLTSWGRLKGHTGIADHGRLELDVHGFVGTALRHLEVTAPIVLALDVLRHAPASLETVACHLLDEQRESGPGLKAVLEAMSAHALSVHVLSLSVSGYWAPPETEAWLQLTRCAGLRHFRFQDASRHALITSEAVLGLVKCWPRLRTLEVLGWPVVDYFFLSALHQRCRCLSSVRLSLGSLSSMYNLPVADGYTKAHLVSTTGGDKRWRMQLPLESLHDLWACDISVSFSYGTGRMSGLPMQADIHIYAGRPVRGTTDGKTEQDASGGVRHISVRPLTLRPAEPGFLPRGGSNTVWACPELVGLVCLYLSPSSLAAVARVNRMCNGAATRVLYRQLSLDTLGQALLGWAGAVRQPRMARLREGRKGVGEPWKEAARHRVVRLCDHVRTLCLDTPRRDLGRAWDEPCGVFPRVSALLGFPPLRRLRVINCLTTYIRFLPGLITEELERLAIVGRLDEGHTGCSVDAFADVLVQLRGKLQTVRGLAAFSFHCSGLLRADEDDSEETGIPQRTNGGATPGTRARAETRGSAAVRDVLFGLIVSLSRLRLATLGIKAVDDTVLDALVRGPSPAGVWISRTVLHVVGDTGFSPVTSLSLSMRAPGRLQAAPSGRLVALIVQELSVAQVLMVLERVGEHLLTLRCLSLIAGYEAPEKTRAAGGLSAGVTRPAVPTSPRTLAASIARCCPELEELVLDAPAVATNWDGALLILAHCCLLERLTLNIRLCPTSAEGSLCALIRTLPRLRQLRLPTAWKGSAAGAGLDRRWITRRTICTLSTDCPNLAVLEAHVPTLYVGWREGLREQWASSLVLQVGGWVHCRMVCTSNGTEQ</sequence>
<dbReference type="AlphaFoldDB" id="A0A165C1G0"/>
<dbReference type="InParanoid" id="A0A165C1G0"/>
<organism evidence="2 3">
    <name type="scientific">Calocera cornea HHB12733</name>
    <dbReference type="NCBI Taxonomy" id="1353952"/>
    <lineage>
        <taxon>Eukaryota</taxon>
        <taxon>Fungi</taxon>
        <taxon>Dikarya</taxon>
        <taxon>Basidiomycota</taxon>
        <taxon>Agaricomycotina</taxon>
        <taxon>Dacrymycetes</taxon>
        <taxon>Dacrymycetales</taxon>
        <taxon>Dacrymycetaceae</taxon>
        <taxon>Calocera</taxon>
    </lineage>
</organism>
<feature type="region of interest" description="Disordered" evidence="1">
    <location>
        <begin position="708"/>
        <end position="731"/>
    </location>
</feature>
<evidence type="ECO:0000313" key="2">
    <source>
        <dbReference type="EMBL" id="KZT50098.1"/>
    </source>
</evidence>
<evidence type="ECO:0000256" key="1">
    <source>
        <dbReference type="SAM" id="MobiDB-lite"/>
    </source>
</evidence>
<dbReference type="InterPro" id="IPR032675">
    <property type="entry name" value="LRR_dom_sf"/>
</dbReference>